<reference evidence="3" key="1">
    <citation type="submission" date="2017-12" db="EMBL/GenBank/DDBJ databases">
        <title>Draft genome sequence of Telmatospirillum siberiense 26-4b1T, an acidotolerant peatland alphaproteobacterium potentially involved in sulfur cycling.</title>
        <authorList>
            <person name="Hausmann B."/>
            <person name="Pjevac P."/>
            <person name="Schreck K."/>
            <person name="Herbold C.W."/>
            <person name="Daims H."/>
            <person name="Wagner M."/>
            <person name="Pester M."/>
            <person name="Loy A."/>
        </authorList>
    </citation>
    <scope>NUCLEOTIDE SEQUENCE [LARGE SCALE GENOMIC DNA]</scope>
    <source>
        <strain evidence="3">26-4b1</strain>
    </source>
</reference>
<dbReference type="GO" id="GO:0016787">
    <property type="term" value="F:hydrolase activity"/>
    <property type="evidence" value="ECO:0007669"/>
    <property type="project" value="UniProtKB-KW"/>
</dbReference>
<gene>
    <name evidence="2" type="ORF">CWS72_22730</name>
</gene>
<evidence type="ECO:0000256" key="1">
    <source>
        <dbReference type="SAM" id="MobiDB-lite"/>
    </source>
</evidence>
<evidence type="ECO:0000313" key="3">
    <source>
        <dbReference type="Proteomes" id="UP000233293"/>
    </source>
</evidence>
<keyword evidence="3" id="KW-1185">Reference proteome</keyword>
<dbReference type="OrthoDB" id="9815326at2"/>
<dbReference type="RefSeq" id="WP_101252947.1">
    <property type="nucleotide sequence ID" value="NZ_PIUM01000036.1"/>
</dbReference>
<organism evidence="2 3">
    <name type="scientific">Telmatospirillum siberiense</name>
    <dbReference type="NCBI Taxonomy" id="382514"/>
    <lineage>
        <taxon>Bacteria</taxon>
        <taxon>Pseudomonadati</taxon>
        <taxon>Pseudomonadota</taxon>
        <taxon>Alphaproteobacteria</taxon>
        <taxon>Rhodospirillales</taxon>
        <taxon>Rhodospirillaceae</taxon>
        <taxon>Telmatospirillum</taxon>
    </lineage>
</organism>
<dbReference type="SUPFAM" id="SSF53187">
    <property type="entry name" value="Zn-dependent exopeptidases"/>
    <property type="match status" value="1"/>
</dbReference>
<sequence>MTFSVPSRIDPDPNFSEETPPVEVLDPDAACPTLIVCDHASNQVPPRLAGLGLTAAALDRHIAWDIGAAVVARRLAKRLGASAVLSCVSRLVIDCNRPLGHDTSICEESDGTGVPGNRRLEDGQVRQRATDYFYPYHGAISTHLGRIEASGNDAAAVIAVHSFTPEMNGQARPWHVGILWNRDPRLAVPLIEALRADGGLEVGDNQPYSGRTSNYTVDLHGGSCGRPHVSIEIRQDLLISDPMAEGWGDRLADLLAPLLARPENRLRRMF</sequence>
<proteinExistence type="predicted"/>
<dbReference type="AlphaFoldDB" id="A0A2N3PP35"/>
<dbReference type="Gene3D" id="3.40.630.40">
    <property type="entry name" value="Zn-dependent exopeptidases"/>
    <property type="match status" value="1"/>
</dbReference>
<accession>A0A2N3PP35</accession>
<comment type="caution">
    <text evidence="2">The sequence shown here is derived from an EMBL/GenBank/DDBJ whole genome shotgun (WGS) entry which is preliminary data.</text>
</comment>
<dbReference type="InterPro" id="IPR007709">
    <property type="entry name" value="N-FG_amidohydro"/>
</dbReference>
<keyword evidence="2" id="KW-0378">Hydrolase</keyword>
<dbReference type="Proteomes" id="UP000233293">
    <property type="component" value="Unassembled WGS sequence"/>
</dbReference>
<protein>
    <submittedName>
        <fullName evidence="2">N-formylglutamate amidohydrolase</fullName>
    </submittedName>
</protein>
<feature type="region of interest" description="Disordered" evidence="1">
    <location>
        <begin position="1"/>
        <end position="21"/>
    </location>
</feature>
<dbReference type="EMBL" id="PIUM01000036">
    <property type="protein sequence ID" value="PKU22179.1"/>
    <property type="molecule type" value="Genomic_DNA"/>
</dbReference>
<evidence type="ECO:0000313" key="2">
    <source>
        <dbReference type="EMBL" id="PKU22179.1"/>
    </source>
</evidence>
<dbReference type="PIRSF" id="PIRSF029730">
    <property type="entry name" value="UCP029730"/>
    <property type="match status" value="1"/>
</dbReference>
<dbReference type="Pfam" id="PF05013">
    <property type="entry name" value="FGase"/>
    <property type="match status" value="1"/>
</dbReference>
<dbReference type="InterPro" id="IPR011227">
    <property type="entry name" value="UCP029730"/>
</dbReference>
<name>A0A2N3PP35_9PROT</name>